<gene>
    <name evidence="1" type="ORF">Tco_1122476</name>
</gene>
<reference evidence="1" key="2">
    <citation type="submission" date="2022-01" db="EMBL/GenBank/DDBJ databases">
        <authorList>
            <person name="Yamashiro T."/>
            <person name="Shiraishi A."/>
            <person name="Satake H."/>
            <person name="Nakayama K."/>
        </authorList>
    </citation>
    <scope>NUCLEOTIDE SEQUENCE</scope>
</reference>
<proteinExistence type="predicted"/>
<evidence type="ECO:0000313" key="2">
    <source>
        <dbReference type="Proteomes" id="UP001151760"/>
    </source>
</evidence>
<name>A0ABQ5J143_9ASTR</name>
<keyword evidence="2" id="KW-1185">Reference proteome</keyword>
<organism evidence="1 2">
    <name type="scientific">Tanacetum coccineum</name>
    <dbReference type="NCBI Taxonomy" id="301880"/>
    <lineage>
        <taxon>Eukaryota</taxon>
        <taxon>Viridiplantae</taxon>
        <taxon>Streptophyta</taxon>
        <taxon>Embryophyta</taxon>
        <taxon>Tracheophyta</taxon>
        <taxon>Spermatophyta</taxon>
        <taxon>Magnoliopsida</taxon>
        <taxon>eudicotyledons</taxon>
        <taxon>Gunneridae</taxon>
        <taxon>Pentapetalae</taxon>
        <taxon>asterids</taxon>
        <taxon>campanulids</taxon>
        <taxon>Asterales</taxon>
        <taxon>Asteraceae</taxon>
        <taxon>Asteroideae</taxon>
        <taxon>Anthemideae</taxon>
        <taxon>Anthemidinae</taxon>
        <taxon>Tanacetum</taxon>
    </lineage>
</organism>
<sequence length="133" mass="15292">MDDPNITMEEYIRLEKEKAQRHGRTFNWQTATFGKVKNYDDEDGCFIDFETEFPAINIAPLPHRDLRHPWLRYHVDGYDEGIVHRFGSEVEDGVYWGRGAAGICESCLEEIVLDLSAVSLPVPSGVSRYLQDK</sequence>
<accession>A0ABQ5J143</accession>
<comment type="caution">
    <text evidence="1">The sequence shown here is derived from an EMBL/GenBank/DDBJ whole genome shotgun (WGS) entry which is preliminary data.</text>
</comment>
<evidence type="ECO:0000313" key="1">
    <source>
        <dbReference type="EMBL" id="GJU06046.1"/>
    </source>
</evidence>
<dbReference type="Proteomes" id="UP001151760">
    <property type="component" value="Unassembled WGS sequence"/>
</dbReference>
<reference evidence="1" key="1">
    <citation type="journal article" date="2022" name="Int. J. Mol. Sci.">
        <title>Draft Genome of Tanacetum Coccineum: Genomic Comparison of Closely Related Tanacetum-Family Plants.</title>
        <authorList>
            <person name="Yamashiro T."/>
            <person name="Shiraishi A."/>
            <person name="Nakayama K."/>
            <person name="Satake H."/>
        </authorList>
    </citation>
    <scope>NUCLEOTIDE SEQUENCE</scope>
</reference>
<dbReference type="EMBL" id="BQNB010021402">
    <property type="protein sequence ID" value="GJU06046.1"/>
    <property type="molecule type" value="Genomic_DNA"/>
</dbReference>
<protein>
    <submittedName>
        <fullName evidence="1">Uncharacterized protein</fullName>
    </submittedName>
</protein>